<name>A0A7R8UL99_HERIL</name>
<dbReference type="Gene3D" id="2.60.40.790">
    <property type="match status" value="1"/>
</dbReference>
<gene>
    <name evidence="6" type="ORF">HERILL_LOCUS5741</name>
</gene>
<dbReference type="GO" id="GO:0005634">
    <property type="term" value="C:nucleus"/>
    <property type="evidence" value="ECO:0007669"/>
    <property type="project" value="TreeGrafter"/>
</dbReference>
<dbReference type="PRINTS" id="PR00299">
    <property type="entry name" value="ACRYSTALLIN"/>
</dbReference>
<dbReference type="PANTHER" id="PTHR45640:SF13">
    <property type="entry name" value="HEAT SHOCK PROTEIN 22-RELATED"/>
    <property type="match status" value="1"/>
</dbReference>
<dbReference type="PROSITE" id="PS01031">
    <property type="entry name" value="SHSP"/>
    <property type="match status" value="1"/>
</dbReference>
<evidence type="ECO:0000256" key="1">
    <source>
        <dbReference type="ARBA" id="ARBA00023016"/>
    </source>
</evidence>
<dbReference type="OMA" id="INIQRED"/>
<accession>A0A7R8UL99</accession>
<evidence type="ECO:0000256" key="4">
    <source>
        <dbReference type="SAM" id="MobiDB-lite"/>
    </source>
</evidence>
<dbReference type="CDD" id="cd06526">
    <property type="entry name" value="metazoan_ACD"/>
    <property type="match status" value="1"/>
</dbReference>
<dbReference type="GO" id="GO:0051082">
    <property type="term" value="F:unfolded protein binding"/>
    <property type="evidence" value="ECO:0007669"/>
    <property type="project" value="TreeGrafter"/>
</dbReference>
<dbReference type="Proteomes" id="UP000594454">
    <property type="component" value="Chromosome 2"/>
</dbReference>
<organism evidence="6 7">
    <name type="scientific">Hermetia illucens</name>
    <name type="common">Black soldier fly</name>
    <dbReference type="NCBI Taxonomy" id="343691"/>
    <lineage>
        <taxon>Eukaryota</taxon>
        <taxon>Metazoa</taxon>
        <taxon>Ecdysozoa</taxon>
        <taxon>Arthropoda</taxon>
        <taxon>Hexapoda</taxon>
        <taxon>Insecta</taxon>
        <taxon>Pterygota</taxon>
        <taxon>Neoptera</taxon>
        <taxon>Endopterygota</taxon>
        <taxon>Diptera</taxon>
        <taxon>Brachycera</taxon>
        <taxon>Stratiomyomorpha</taxon>
        <taxon>Stratiomyidae</taxon>
        <taxon>Hermetiinae</taxon>
        <taxon>Hermetia</taxon>
    </lineage>
</organism>
<dbReference type="Pfam" id="PF00011">
    <property type="entry name" value="HSP20"/>
    <property type="match status" value="1"/>
</dbReference>
<evidence type="ECO:0000256" key="3">
    <source>
        <dbReference type="RuleBase" id="RU003616"/>
    </source>
</evidence>
<dbReference type="InterPro" id="IPR001436">
    <property type="entry name" value="Alpha-crystallin/sHSP_animal"/>
</dbReference>
<dbReference type="InterPro" id="IPR002068">
    <property type="entry name" value="A-crystallin/Hsp20_dom"/>
</dbReference>
<evidence type="ECO:0000313" key="6">
    <source>
        <dbReference type="EMBL" id="CAD7082729.1"/>
    </source>
</evidence>
<dbReference type="InterPro" id="IPR008978">
    <property type="entry name" value="HSP20-like_chaperone"/>
</dbReference>
<dbReference type="GO" id="GO:0005737">
    <property type="term" value="C:cytoplasm"/>
    <property type="evidence" value="ECO:0007669"/>
    <property type="project" value="TreeGrafter"/>
</dbReference>
<proteinExistence type="inferred from homology"/>
<feature type="domain" description="SHSP" evidence="5">
    <location>
        <begin position="56"/>
        <end position="164"/>
    </location>
</feature>
<protein>
    <recommendedName>
        <fullName evidence="5">SHSP domain-containing protein</fullName>
    </recommendedName>
</protein>
<dbReference type="GO" id="GO:0042026">
    <property type="term" value="P:protein refolding"/>
    <property type="evidence" value="ECO:0007669"/>
    <property type="project" value="TreeGrafter"/>
</dbReference>
<reference evidence="6 7" key="1">
    <citation type="submission" date="2020-11" db="EMBL/GenBank/DDBJ databases">
        <authorList>
            <person name="Wallbank WR R."/>
            <person name="Pardo Diaz C."/>
            <person name="Kozak K."/>
            <person name="Martin S."/>
            <person name="Jiggins C."/>
            <person name="Moest M."/>
            <person name="Warren A I."/>
            <person name="Generalovic N T."/>
            <person name="Byers J.R.P. K."/>
            <person name="Montejo-Kovacevich G."/>
            <person name="Yen C E."/>
        </authorList>
    </citation>
    <scope>NUCLEOTIDE SEQUENCE [LARGE SCALE GENOMIC DNA]</scope>
</reference>
<dbReference type="GO" id="GO:0009408">
    <property type="term" value="P:response to heat"/>
    <property type="evidence" value="ECO:0007669"/>
    <property type="project" value="TreeGrafter"/>
</dbReference>
<evidence type="ECO:0000259" key="5">
    <source>
        <dbReference type="PROSITE" id="PS01031"/>
    </source>
</evidence>
<dbReference type="PANTHER" id="PTHR45640">
    <property type="entry name" value="HEAT SHOCK PROTEIN HSP-12.2-RELATED"/>
    <property type="match status" value="1"/>
</dbReference>
<comment type="similarity">
    <text evidence="2 3">Belongs to the small heat shock protein (HSP20) family.</text>
</comment>
<keyword evidence="1" id="KW-0346">Stress response</keyword>
<feature type="region of interest" description="Disordered" evidence="4">
    <location>
        <begin position="165"/>
        <end position="190"/>
    </location>
</feature>
<dbReference type="EMBL" id="LR899010">
    <property type="protein sequence ID" value="CAD7082729.1"/>
    <property type="molecule type" value="Genomic_DNA"/>
</dbReference>
<dbReference type="SUPFAM" id="SSF49764">
    <property type="entry name" value="HSP20-like chaperones"/>
    <property type="match status" value="1"/>
</dbReference>
<keyword evidence="7" id="KW-1185">Reference proteome</keyword>
<dbReference type="OrthoDB" id="1431247at2759"/>
<sequence length="190" mass="21387">MSSLSLLLNLADELDCLSNRVLADDFGFGIYPYQLNRIYRPRYRQSLPARINTKSEYPLGRNTDTCVSTVGKDGFQVCMDVQQFKPSELCVKTVDDFIVVEGRHEERQDDHGLISRHFVRKYCLPKGYDPSQVVSTLSSDGILTVKVPLPQKLDESKERIIQIQQTGPAHLSVKENPKVDASGDGENPTE</sequence>
<dbReference type="AlphaFoldDB" id="A0A7R8UL99"/>
<evidence type="ECO:0000313" key="7">
    <source>
        <dbReference type="Proteomes" id="UP000594454"/>
    </source>
</evidence>
<evidence type="ECO:0000256" key="2">
    <source>
        <dbReference type="PROSITE-ProRule" id="PRU00285"/>
    </source>
</evidence>
<dbReference type="InParanoid" id="A0A7R8UL99"/>